<dbReference type="InterPro" id="IPR007271">
    <property type="entry name" value="Nuc_sug_transpt"/>
</dbReference>
<dbReference type="GO" id="GO:0000139">
    <property type="term" value="C:Golgi membrane"/>
    <property type="evidence" value="ECO:0007669"/>
    <property type="project" value="InterPro"/>
</dbReference>
<feature type="transmembrane region" description="Helical" evidence="7">
    <location>
        <begin position="61"/>
        <end position="79"/>
    </location>
</feature>
<evidence type="ECO:0000256" key="3">
    <source>
        <dbReference type="ARBA" id="ARBA00022597"/>
    </source>
</evidence>
<dbReference type="OrthoDB" id="419167at2759"/>
<dbReference type="SUPFAM" id="SSF103481">
    <property type="entry name" value="Multidrug resistance efflux transporter EmrE"/>
    <property type="match status" value="1"/>
</dbReference>
<organism evidence="8 9">
    <name type="scientific">Bugula neritina</name>
    <name type="common">Brown bryozoan</name>
    <name type="synonym">Sertularia neritina</name>
    <dbReference type="NCBI Taxonomy" id="10212"/>
    <lineage>
        <taxon>Eukaryota</taxon>
        <taxon>Metazoa</taxon>
        <taxon>Spiralia</taxon>
        <taxon>Lophotrochozoa</taxon>
        <taxon>Bryozoa</taxon>
        <taxon>Gymnolaemata</taxon>
        <taxon>Cheilostomatida</taxon>
        <taxon>Flustrina</taxon>
        <taxon>Buguloidea</taxon>
        <taxon>Bugulidae</taxon>
        <taxon>Bugula</taxon>
    </lineage>
</organism>
<comment type="caution">
    <text evidence="8">The sequence shown here is derived from an EMBL/GenBank/DDBJ whole genome shotgun (WGS) entry which is preliminary data.</text>
</comment>
<evidence type="ECO:0000256" key="4">
    <source>
        <dbReference type="ARBA" id="ARBA00022692"/>
    </source>
</evidence>
<keyword evidence="6 7" id="KW-0472">Membrane</keyword>
<comment type="similarity">
    <text evidence="2">Belongs to the nucleotide-sugar transporter family. SLC35A subfamily.</text>
</comment>
<evidence type="ECO:0000313" key="9">
    <source>
        <dbReference type="Proteomes" id="UP000593567"/>
    </source>
</evidence>
<feature type="transmembrane region" description="Helical" evidence="7">
    <location>
        <begin position="85"/>
        <end position="104"/>
    </location>
</feature>
<comment type="subcellular location">
    <subcellularLocation>
        <location evidence="1">Membrane</location>
        <topology evidence="1">Multi-pass membrane protein</topology>
    </subcellularLocation>
</comment>
<dbReference type="InterPro" id="IPR037185">
    <property type="entry name" value="EmrE-like"/>
</dbReference>
<dbReference type="Proteomes" id="UP000593567">
    <property type="component" value="Unassembled WGS sequence"/>
</dbReference>
<evidence type="ECO:0000313" key="8">
    <source>
        <dbReference type="EMBL" id="KAF6031437.1"/>
    </source>
</evidence>
<dbReference type="GO" id="GO:0015165">
    <property type="term" value="F:pyrimidine nucleotide-sugar transmembrane transporter activity"/>
    <property type="evidence" value="ECO:0007669"/>
    <property type="project" value="InterPro"/>
</dbReference>
<evidence type="ECO:0000256" key="2">
    <source>
        <dbReference type="ARBA" id="ARBA00009976"/>
    </source>
</evidence>
<evidence type="ECO:0000256" key="6">
    <source>
        <dbReference type="ARBA" id="ARBA00023136"/>
    </source>
</evidence>
<sequence length="110" mass="12417">MYLYFSGVAFVTLAILWKIQDGHQFFFQGFNIYSWTIVFTSALQGFCVSVIMKHCSNITKLVLTCVSIMVSTLMSMALFDLQITLYFVISVSFILIGLPLYMLGSQDVGK</sequence>
<reference evidence="8" key="1">
    <citation type="submission" date="2020-06" db="EMBL/GenBank/DDBJ databases">
        <title>Draft genome of Bugula neritina, a colonial animal packing powerful symbionts and potential medicines.</title>
        <authorList>
            <person name="Rayko M."/>
        </authorList>
    </citation>
    <scope>NUCLEOTIDE SEQUENCE [LARGE SCALE GENOMIC DNA]</scope>
    <source>
        <strain evidence="8">Kwan_BN1</strain>
    </source>
</reference>
<keyword evidence="3" id="KW-0762">Sugar transport</keyword>
<protein>
    <submittedName>
        <fullName evidence="8">SLC35A4</fullName>
    </submittedName>
</protein>
<proteinExistence type="inferred from homology"/>
<dbReference type="PANTHER" id="PTHR10231">
    <property type="entry name" value="NUCLEOTIDE-SUGAR TRANSMEMBRANE TRANSPORTER"/>
    <property type="match status" value="1"/>
</dbReference>
<keyword evidence="9" id="KW-1185">Reference proteome</keyword>
<keyword evidence="5 7" id="KW-1133">Transmembrane helix</keyword>
<dbReference type="EMBL" id="VXIV02001605">
    <property type="protein sequence ID" value="KAF6031437.1"/>
    <property type="molecule type" value="Genomic_DNA"/>
</dbReference>
<evidence type="ECO:0000256" key="7">
    <source>
        <dbReference type="SAM" id="Phobius"/>
    </source>
</evidence>
<accession>A0A7J7JZN2</accession>
<keyword evidence="3" id="KW-0813">Transport</keyword>
<gene>
    <name evidence="8" type="ORF">EB796_010262</name>
</gene>
<feature type="transmembrane region" description="Helical" evidence="7">
    <location>
        <begin position="32"/>
        <end position="52"/>
    </location>
</feature>
<dbReference type="AlphaFoldDB" id="A0A7J7JZN2"/>
<evidence type="ECO:0000256" key="1">
    <source>
        <dbReference type="ARBA" id="ARBA00004141"/>
    </source>
</evidence>
<keyword evidence="4 7" id="KW-0812">Transmembrane</keyword>
<evidence type="ECO:0000256" key="5">
    <source>
        <dbReference type="ARBA" id="ARBA00022989"/>
    </source>
</evidence>
<dbReference type="Pfam" id="PF04142">
    <property type="entry name" value="Nuc_sug_transp"/>
    <property type="match status" value="1"/>
</dbReference>
<name>A0A7J7JZN2_BUGNE</name>